<sequence>MSFQALPSELIVHILEESRPNGFESLVLTCRRFHQVVVDNPTILQSHNKCRKENTHLHVTNKLPRSMVSTYIFGALNKLAELNSYLQQYAKVLELTPSDRYWDDIHMNGGRDRSWPPTELKRGNLFKSGVRTLVDTDLEHEDFIIFCNSDARRTIWSEQIERLCTTWPFFLEVLSEWDSCGSGPKDYADMAMVLLLQSLPNLQQLILHDPNGEFILALCGILCPTAIEDTPDDHARFPKSLKTLSIKPNPLGAYPMKLVAPILSFVPIQEFRATKINDQWCHDTFPAMSWTEFEWLTPDPLPSISTIVINSLNAHDDTLTTFLSRMIALKKLWLGFGHWDHSAKNQEHLISNLAYSVGDTLEDLVLTYRYPGSDYFRSGEKLLKQVIDFKRFQKLERLGLQAEFWEIGRKKGHTRHCGSYMTDFSINEAGEYDFLPASLEALYLFKKELIETSCNDALYAIDQTVSVATSLRKVCLIAGKAQCLVEIADMRNKLVYKGVDVLSEEYDFPQEYVDFFRAEVKFT</sequence>
<name>A0A6A6UH59_9PEZI</name>
<evidence type="ECO:0000313" key="3">
    <source>
        <dbReference type="Proteomes" id="UP000799302"/>
    </source>
</evidence>
<proteinExistence type="predicted"/>
<organism evidence="2 3">
    <name type="scientific">Microthyrium microscopicum</name>
    <dbReference type="NCBI Taxonomy" id="703497"/>
    <lineage>
        <taxon>Eukaryota</taxon>
        <taxon>Fungi</taxon>
        <taxon>Dikarya</taxon>
        <taxon>Ascomycota</taxon>
        <taxon>Pezizomycotina</taxon>
        <taxon>Dothideomycetes</taxon>
        <taxon>Dothideomycetes incertae sedis</taxon>
        <taxon>Microthyriales</taxon>
        <taxon>Microthyriaceae</taxon>
        <taxon>Microthyrium</taxon>
    </lineage>
</organism>
<evidence type="ECO:0000259" key="1">
    <source>
        <dbReference type="PROSITE" id="PS50181"/>
    </source>
</evidence>
<dbReference type="OrthoDB" id="5421601at2759"/>
<dbReference type="Proteomes" id="UP000799302">
    <property type="component" value="Unassembled WGS sequence"/>
</dbReference>
<reference evidence="2" key="1">
    <citation type="journal article" date="2020" name="Stud. Mycol.">
        <title>101 Dothideomycetes genomes: a test case for predicting lifestyles and emergence of pathogens.</title>
        <authorList>
            <person name="Haridas S."/>
            <person name="Albert R."/>
            <person name="Binder M."/>
            <person name="Bloem J."/>
            <person name="Labutti K."/>
            <person name="Salamov A."/>
            <person name="Andreopoulos B."/>
            <person name="Baker S."/>
            <person name="Barry K."/>
            <person name="Bills G."/>
            <person name="Bluhm B."/>
            <person name="Cannon C."/>
            <person name="Castanera R."/>
            <person name="Culley D."/>
            <person name="Daum C."/>
            <person name="Ezra D."/>
            <person name="Gonzalez J."/>
            <person name="Henrissat B."/>
            <person name="Kuo A."/>
            <person name="Liang C."/>
            <person name="Lipzen A."/>
            <person name="Lutzoni F."/>
            <person name="Magnuson J."/>
            <person name="Mondo S."/>
            <person name="Nolan M."/>
            <person name="Ohm R."/>
            <person name="Pangilinan J."/>
            <person name="Park H.-J."/>
            <person name="Ramirez L."/>
            <person name="Alfaro M."/>
            <person name="Sun H."/>
            <person name="Tritt A."/>
            <person name="Yoshinaga Y."/>
            <person name="Zwiers L.-H."/>
            <person name="Turgeon B."/>
            <person name="Goodwin S."/>
            <person name="Spatafora J."/>
            <person name="Crous P."/>
            <person name="Grigoriev I."/>
        </authorList>
    </citation>
    <scope>NUCLEOTIDE SEQUENCE</scope>
    <source>
        <strain evidence="2">CBS 115976</strain>
    </source>
</reference>
<dbReference type="InterPro" id="IPR001810">
    <property type="entry name" value="F-box_dom"/>
</dbReference>
<evidence type="ECO:0000313" key="2">
    <source>
        <dbReference type="EMBL" id="KAF2670773.1"/>
    </source>
</evidence>
<protein>
    <recommendedName>
        <fullName evidence="1">F-box domain-containing protein</fullName>
    </recommendedName>
</protein>
<gene>
    <name evidence="2" type="ORF">BT63DRAFT_453139</name>
</gene>
<dbReference type="PROSITE" id="PS50181">
    <property type="entry name" value="FBOX"/>
    <property type="match status" value="1"/>
</dbReference>
<accession>A0A6A6UH59</accession>
<dbReference type="AlphaFoldDB" id="A0A6A6UH59"/>
<feature type="domain" description="F-box" evidence="1">
    <location>
        <begin position="1"/>
        <end position="47"/>
    </location>
</feature>
<keyword evidence="3" id="KW-1185">Reference proteome</keyword>
<dbReference type="EMBL" id="MU004233">
    <property type="protein sequence ID" value="KAF2670773.1"/>
    <property type="molecule type" value="Genomic_DNA"/>
</dbReference>